<evidence type="ECO:0008006" key="4">
    <source>
        <dbReference type="Google" id="ProtNLM"/>
    </source>
</evidence>
<evidence type="ECO:0000313" key="3">
    <source>
        <dbReference type="Proteomes" id="UP000321323"/>
    </source>
</evidence>
<gene>
    <name evidence="2" type="ORF">E7V67_011155</name>
</gene>
<sequence length="111" mass="11851">MHLATEQSTATSRTLPRAMRVLVWLCALLFTVGLLLSSTHHHDLADVKTDCVSCHAAGNPLSDLPPVNAVLMAVLLAVAYVLARLPVYSFAPAPSYLIPARQAPPAVPSLR</sequence>
<evidence type="ECO:0000313" key="2">
    <source>
        <dbReference type="EMBL" id="WUR15629.1"/>
    </source>
</evidence>
<feature type="transmembrane region" description="Helical" evidence="1">
    <location>
        <begin position="69"/>
        <end position="91"/>
    </location>
</feature>
<feature type="transmembrane region" description="Helical" evidence="1">
    <location>
        <begin position="21"/>
        <end position="39"/>
    </location>
</feature>
<evidence type="ECO:0000256" key="1">
    <source>
        <dbReference type="SAM" id="Phobius"/>
    </source>
</evidence>
<reference evidence="2 3" key="1">
    <citation type="journal article" date="2019" name="Int. J. Syst. Evol. Microbiol.">
        <title>The Draft Whole-Genome Sequence of the Antibiotic Producer Empedobacter haloabium ATCC 31962 Provides Indications for Its Taxonomic Reclassification.</title>
        <authorList>
            <person name="Miess H."/>
            <person name="Arlt P."/>
            <person name="Apel A.K."/>
            <person name="Weber T."/>
            <person name="Nieselt K."/>
            <person name="Hanssen F."/>
            <person name="Czemmel S."/>
            <person name="Nahnsen S."/>
            <person name="Gross H."/>
        </authorList>
    </citation>
    <scope>NUCLEOTIDE SEQUENCE [LARGE SCALE GENOMIC DNA]</scope>
    <source>
        <strain evidence="2 3">ATCC 31962</strain>
    </source>
</reference>
<protein>
    <recommendedName>
        <fullName evidence="4">Cytochrome C</fullName>
    </recommendedName>
</protein>
<proteinExistence type="predicted"/>
<name>A0ABZ1UTH8_9BURK</name>
<dbReference type="Proteomes" id="UP000321323">
    <property type="component" value="Chromosome"/>
</dbReference>
<keyword evidence="1" id="KW-1133">Transmembrane helix</keyword>
<keyword evidence="3" id="KW-1185">Reference proteome</keyword>
<keyword evidence="1" id="KW-0472">Membrane</keyword>
<dbReference type="EMBL" id="CP136508">
    <property type="protein sequence ID" value="WUR15629.1"/>
    <property type="molecule type" value="Genomic_DNA"/>
</dbReference>
<keyword evidence="1" id="KW-0812">Transmembrane</keyword>
<accession>A0ABZ1UTH8</accession>
<organism evidence="2 3">
    <name type="scientific">[Empedobacter] haloabium</name>
    <dbReference type="NCBI Taxonomy" id="592317"/>
    <lineage>
        <taxon>Bacteria</taxon>
        <taxon>Pseudomonadati</taxon>
        <taxon>Pseudomonadota</taxon>
        <taxon>Betaproteobacteria</taxon>
        <taxon>Burkholderiales</taxon>
        <taxon>Oxalobacteraceae</taxon>
        <taxon>Telluria group</taxon>
        <taxon>Telluria group incertae sedis</taxon>
    </lineage>
</organism>